<organism evidence="6 8">
    <name type="scientific">Photinus pyralis</name>
    <name type="common">Common eastern firefly</name>
    <name type="synonym">Lampyris pyralis</name>
    <dbReference type="NCBI Taxonomy" id="7054"/>
    <lineage>
        <taxon>Eukaryota</taxon>
        <taxon>Metazoa</taxon>
        <taxon>Ecdysozoa</taxon>
        <taxon>Arthropoda</taxon>
        <taxon>Hexapoda</taxon>
        <taxon>Insecta</taxon>
        <taxon>Pterygota</taxon>
        <taxon>Neoptera</taxon>
        <taxon>Endopterygota</taxon>
        <taxon>Coleoptera</taxon>
        <taxon>Polyphaga</taxon>
        <taxon>Elateriformia</taxon>
        <taxon>Elateroidea</taxon>
        <taxon>Lampyridae</taxon>
        <taxon>Lampyrinae</taxon>
        <taxon>Photinus</taxon>
    </lineage>
</organism>
<feature type="chain" id="PRO_5033494277" evidence="2">
    <location>
        <begin position="23"/>
        <end position="668"/>
    </location>
</feature>
<evidence type="ECO:0000313" key="6">
    <source>
        <dbReference type="EMBL" id="KAB0799734.1"/>
    </source>
</evidence>
<evidence type="ECO:0000259" key="4">
    <source>
        <dbReference type="Pfam" id="PF24384"/>
    </source>
</evidence>
<dbReference type="Gene3D" id="3.60.21.10">
    <property type="match status" value="1"/>
</dbReference>
<feature type="domain" description="TMEM62 Ig-like" evidence="4">
    <location>
        <begin position="315"/>
        <end position="419"/>
    </location>
</feature>
<evidence type="ECO:0000259" key="3">
    <source>
        <dbReference type="Pfam" id="PF00149"/>
    </source>
</evidence>
<dbReference type="GO" id="GO:0016787">
    <property type="term" value="F:hydrolase activity"/>
    <property type="evidence" value="ECO:0007669"/>
    <property type="project" value="InterPro"/>
</dbReference>
<dbReference type="OrthoDB" id="27234at2759"/>
<evidence type="ECO:0000259" key="5">
    <source>
        <dbReference type="Pfam" id="PF24394"/>
    </source>
</evidence>
<dbReference type="InterPro" id="IPR056229">
    <property type="entry name" value="Ig_TMM62"/>
</dbReference>
<dbReference type="EMBL" id="VVIM01000005">
    <property type="protein sequence ID" value="KAB0799826.1"/>
    <property type="molecule type" value="Genomic_DNA"/>
</dbReference>
<dbReference type="SUPFAM" id="SSF56300">
    <property type="entry name" value="Metallo-dependent phosphatases"/>
    <property type="match status" value="1"/>
</dbReference>
<feature type="signal peptide" evidence="2">
    <location>
        <begin position="1"/>
        <end position="22"/>
    </location>
</feature>
<dbReference type="CDD" id="cd07401">
    <property type="entry name" value="MPP_TMEM62_N"/>
    <property type="match status" value="1"/>
</dbReference>
<evidence type="ECO:0000313" key="8">
    <source>
        <dbReference type="Proteomes" id="UP000327044"/>
    </source>
</evidence>
<dbReference type="InterPro" id="IPR029052">
    <property type="entry name" value="Metallo-depent_PP-like"/>
</dbReference>
<dbReference type="Pfam" id="PF24384">
    <property type="entry name" value="Ig_TMM62"/>
    <property type="match status" value="1"/>
</dbReference>
<dbReference type="Proteomes" id="UP000327044">
    <property type="component" value="Unassembled WGS sequence"/>
</dbReference>
<keyword evidence="1" id="KW-0812">Transmembrane</keyword>
<keyword evidence="2" id="KW-0732">Signal</keyword>
<protein>
    <submittedName>
        <fullName evidence="6">Uncharacterized protein</fullName>
    </submittedName>
</protein>
<feature type="domain" description="Calcineurin-like phosphoesterase" evidence="3">
    <location>
        <begin position="57"/>
        <end position="267"/>
    </location>
</feature>
<dbReference type="InParanoid" id="A0A5N4AQX0"/>
<evidence type="ECO:0000313" key="7">
    <source>
        <dbReference type="EMBL" id="KAB0799826.1"/>
    </source>
</evidence>
<keyword evidence="1" id="KW-1133">Transmembrane helix</keyword>
<dbReference type="EMBL" id="VVIM01000005">
    <property type="protein sequence ID" value="KAB0799734.1"/>
    <property type="molecule type" value="Genomic_DNA"/>
</dbReference>
<dbReference type="AlphaFoldDB" id="A0A5N4AQX0"/>
<dbReference type="Pfam" id="PF00149">
    <property type="entry name" value="Metallophos"/>
    <property type="match status" value="1"/>
</dbReference>
<dbReference type="InterPro" id="IPR056230">
    <property type="entry name" value="TMEM62_C"/>
</dbReference>
<reference evidence="6" key="2">
    <citation type="submission" date="2019-08" db="EMBL/GenBank/DDBJ databases">
        <authorList>
            <consortium name="Photinus pyralis genome working group"/>
            <person name="Fallon T.R."/>
            <person name="Sander Lower S.E."/>
            <person name="Weng J.-K."/>
        </authorList>
    </citation>
    <scope>NUCLEOTIDE SEQUENCE</scope>
    <source>
        <strain evidence="6">1611_PpyrPB1</strain>
        <tissue evidence="6">Whole body</tissue>
    </source>
</reference>
<gene>
    <name evidence="6" type="ORF">PPYR_07614</name>
    <name evidence="7" type="ORF">PPYR_07706</name>
</gene>
<dbReference type="InterPro" id="IPR041871">
    <property type="entry name" value="MPP_TMEM62"/>
</dbReference>
<dbReference type="PANTHER" id="PTHR14795">
    <property type="entry name" value="HELICASE RELATED"/>
    <property type="match status" value="1"/>
</dbReference>
<dbReference type="InterPro" id="IPR004843">
    <property type="entry name" value="Calcineurin-like_PHP"/>
</dbReference>
<feature type="transmembrane region" description="Helical" evidence="1">
    <location>
        <begin position="586"/>
        <end position="605"/>
    </location>
</feature>
<reference evidence="6 8" key="1">
    <citation type="journal article" date="2018" name="Elife">
        <title>Firefly genomes illuminate parallel origins of bioluminescence in beetles.</title>
        <authorList>
            <person name="Fallon T.R."/>
            <person name="Lower S.E."/>
            <person name="Chang C.H."/>
            <person name="Bessho-Uehara M."/>
            <person name="Martin G.J."/>
            <person name="Bewick A.J."/>
            <person name="Behringer M."/>
            <person name="Debat H.J."/>
            <person name="Wong I."/>
            <person name="Day J.C."/>
            <person name="Suvorov A."/>
            <person name="Silva C.J."/>
            <person name="Stanger-Hall K.F."/>
            <person name="Hall D.W."/>
            <person name="Schmitz R.J."/>
            <person name="Nelson D.R."/>
            <person name="Lewis S.M."/>
            <person name="Shigenobu S."/>
            <person name="Bybee S.M."/>
            <person name="Larracuente A.M."/>
            <person name="Oba Y."/>
            <person name="Weng J.K."/>
        </authorList>
    </citation>
    <scope>NUCLEOTIDE SEQUENCE [LARGE SCALE GENOMIC DNA]</scope>
    <source>
        <strain evidence="6">1611_PpyrPB1</strain>
        <tissue evidence="6">Whole body</tissue>
    </source>
</reference>
<feature type="transmembrane region" description="Helical" evidence="1">
    <location>
        <begin position="547"/>
        <end position="565"/>
    </location>
</feature>
<feature type="transmembrane region" description="Helical" evidence="1">
    <location>
        <begin position="437"/>
        <end position="457"/>
    </location>
</feature>
<comment type="caution">
    <text evidence="6">The sequence shown here is derived from an EMBL/GenBank/DDBJ whole genome shotgun (WGS) entry which is preliminary data.</text>
</comment>
<keyword evidence="1" id="KW-0472">Membrane</keyword>
<keyword evidence="8" id="KW-1185">Reference proteome</keyword>
<dbReference type="Pfam" id="PF24394">
    <property type="entry name" value="TMEM62_C"/>
    <property type="match status" value="1"/>
</dbReference>
<feature type="domain" description="TMEM62 C-terminal" evidence="5">
    <location>
        <begin position="441"/>
        <end position="567"/>
    </location>
</feature>
<feature type="transmembrane region" description="Helical" evidence="1">
    <location>
        <begin position="611"/>
        <end position="632"/>
    </location>
</feature>
<evidence type="ECO:0000256" key="1">
    <source>
        <dbReference type="SAM" id="Phobius"/>
    </source>
</evidence>
<evidence type="ECO:0000256" key="2">
    <source>
        <dbReference type="SAM" id="SignalP"/>
    </source>
</evidence>
<name>A0A5N4AQX0_PHOPY</name>
<feature type="transmembrane region" description="Helical" evidence="1">
    <location>
        <begin position="496"/>
        <end position="518"/>
    </location>
</feature>
<sequence length="668" mass="76925">MKLAKPTIILLVFIIVLSMLLANVTNLLSTEQSFEPKHFNEGTKLYMTDQNEHIVWFLQISDIHVSVFRDLSRISDFRQFCANAIKVFKPPVVLASGDLTDAKTQDSIGSQQFRQEWVEYRNVLNSLNVSQYTTWLDIRGNHDNFNVLNSLSKQNFYTNYSIQGKANPRSYLYQIEVKGDVYSFVAIDACLRPGPRRPFNFVGMLDDVEIAVIRNIVKRVEASHSKYTIWFGHFPTSCILSHEPGGLRSIIGRHDQALVYLCGHLHTLGGLIPKMYTLQQDGFLELELGDWKDNRMYRLLAVDHGMLSFIDVKHQQWPVVLITNPKDALFLMPRKENFEIVTESTHVRLLAFSPVPIKTVKIQIDNEAWVVCRHVEGPLYVAPWSPKMYKIGLHTIKAYVRDEDGRIKLHTQPFSLEGRKLSFEFLAKFVLMTNASTFFKCMFWTFNLVAILPLMLLRMVHYCAIKKHIISKTGGFTGCFYLWIRKLWTLSSVDRIFWPTVLYPIYLTVGPWSVGFIVEDRLGAIFAWGIYVDGIFLPGSFTYAYGFIQLFTFQLPLIFILANGVDFRVRCLMEKEEPSHLVRVRLHLPFIVLLTLQVIMAYFFWLAYGTLAFLLGVLRTWSIVLAVILWILTLHLPERCAWGAAKIWSHKCEQESVSTSNAGLSAFK</sequence>
<proteinExistence type="predicted"/>
<accession>A0A5N4AQX0</accession>
<dbReference type="PANTHER" id="PTHR14795:SF0">
    <property type="entry name" value="TRANSMEMBRANE PROTEIN 62"/>
    <property type="match status" value="1"/>
</dbReference>